<name>A0A7G6E3I9_THEFR</name>
<reference evidence="2 3" key="1">
    <citation type="journal article" date="2019" name="Front. Microbiol.">
        <title>Thermoanaerosceptrum fracticalcis gen. nov. sp. nov., a Novel Fumarate-Fermenting Microorganism From a Deep Fractured Carbonate Aquifer of the US Great Basin.</title>
        <authorList>
            <person name="Hamilton-Brehm S.D."/>
            <person name="Stewart L.E."/>
            <person name="Zavarin M."/>
            <person name="Caldwell M."/>
            <person name="Lawson P.A."/>
            <person name="Onstott T.C."/>
            <person name="Grzymski J."/>
            <person name="Neveux I."/>
            <person name="Lollar B.S."/>
            <person name="Russell C.E."/>
            <person name="Moser D.P."/>
        </authorList>
    </citation>
    <scope>NUCLEOTIDE SEQUENCE [LARGE SCALE GENOMIC DNA]</scope>
    <source>
        <strain evidence="2 3">DRI-13</strain>
    </source>
</reference>
<feature type="domain" description="LUD" evidence="1">
    <location>
        <begin position="14"/>
        <end position="208"/>
    </location>
</feature>
<evidence type="ECO:0000313" key="3">
    <source>
        <dbReference type="Proteomes" id="UP000515847"/>
    </source>
</evidence>
<dbReference type="PANTHER" id="PTHR36179:SF2">
    <property type="entry name" value="LUD DOMAIN-CONTAINING PROTEIN"/>
    <property type="match status" value="1"/>
</dbReference>
<gene>
    <name evidence="2" type="ORF">BR63_10205</name>
</gene>
<proteinExistence type="predicted"/>
<dbReference type="EMBL" id="CP045798">
    <property type="protein sequence ID" value="QNB46643.1"/>
    <property type="molecule type" value="Genomic_DNA"/>
</dbReference>
<sequence length="214" mass="23477">MTTPKEWHRETLGKKVVEALKKNHFAAEYLPDKEAVRQRILELIPTGASVGIGGTVTIRDELNITDDLKKRGHKLFIHNLPHLSPEENAALRRQQLTADCFLASTNALTLDGELVNVDGVGNRVAAMIYGPQKVIVVAGINKVVENVDSALKRIELWAAPMNNKRIGLPNPCTTTGVCMDCQGATRICNVTTIIRKKPSQTDMTVLVVGEELGY</sequence>
<keyword evidence="3" id="KW-1185">Reference proteome</keyword>
<dbReference type="PANTHER" id="PTHR36179">
    <property type="entry name" value="LUD_DOM DOMAIN-CONTAINING PROTEIN"/>
    <property type="match status" value="1"/>
</dbReference>
<dbReference type="InterPro" id="IPR009501">
    <property type="entry name" value="UCP020269"/>
</dbReference>
<dbReference type="AlphaFoldDB" id="A0A7G6E3I9"/>
<evidence type="ECO:0000313" key="2">
    <source>
        <dbReference type="EMBL" id="QNB46643.1"/>
    </source>
</evidence>
<dbReference type="Proteomes" id="UP000515847">
    <property type="component" value="Chromosome"/>
</dbReference>
<dbReference type="OrthoDB" id="9809147at2"/>
<accession>A0A7G6E3I9</accession>
<dbReference type="PIRSF" id="PIRSF020269">
    <property type="entry name" value="DUF1121"/>
    <property type="match status" value="1"/>
</dbReference>
<dbReference type="RefSeq" id="WP_034424018.1">
    <property type="nucleotide sequence ID" value="NZ_CP045798.1"/>
</dbReference>
<dbReference type="Pfam" id="PF02589">
    <property type="entry name" value="LUD_dom"/>
    <property type="match status" value="1"/>
</dbReference>
<organism evidence="2 3">
    <name type="scientific">Thermanaerosceptrum fracticalcis</name>
    <dbReference type="NCBI Taxonomy" id="1712410"/>
    <lineage>
        <taxon>Bacteria</taxon>
        <taxon>Bacillati</taxon>
        <taxon>Bacillota</taxon>
        <taxon>Clostridia</taxon>
        <taxon>Eubacteriales</taxon>
        <taxon>Peptococcaceae</taxon>
        <taxon>Thermanaerosceptrum</taxon>
    </lineage>
</organism>
<dbReference type="KEGG" id="tfr:BR63_10205"/>
<evidence type="ECO:0000259" key="1">
    <source>
        <dbReference type="Pfam" id="PF02589"/>
    </source>
</evidence>
<protein>
    <submittedName>
        <fullName evidence="2">Lactate utilization protein</fullName>
    </submittedName>
</protein>
<dbReference type="InterPro" id="IPR003741">
    <property type="entry name" value="LUD_dom"/>
</dbReference>